<keyword evidence="1" id="KW-0472">Membrane</keyword>
<evidence type="ECO:0000313" key="3">
    <source>
        <dbReference type="Proteomes" id="UP001610563"/>
    </source>
</evidence>
<evidence type="ECO:0000313" key="2">
    <source>
        <dbReference type="EMBL" id="KAL2789105.1"/>
    </source>
</evidence>
<protein>
    <submittedName>
        <fullName evidence="2">Uncharacterized protein</fullName>
    </submittedName>
</protein>
<name>A0ABR4G0R2_9EURO</name>
<comment type="caution">
    <text evidence="2">The sequence shown here is derived from an EMBL/GenBank/DDBJ whole genome shotgun (WGS) entry which is preliminary data.</text>
</comment>
<reference evidence="2 3" key="1">
    <citation type="submission" date="2024-07" db="EMBL/GenBank/DDBJ databases">
        <title>Section-level genome sequencing and comparative genomics of Aspergillus sections Usti and Cavernicolus.</title>
        <authorList>
            <consortium name="Lawrence Berkeley National Laboratory"/>
            <person name="Nybo J.L."/>
            <person name="Vesth T.C."/>
            <person name="Theobald S."/>
            <person name="Frisvad J.C."/>
            <person name="Larsen T.O."/>
            <person name="Kjaerboelling I."/>
            <person name="Rothschild-Mancinelli K."/>
            <person name="Lyhne E.K."/>
            <person name="Kogle M.E."/>
            <person name="Barry K."/>
            <person name="Clum A."/>
            <person name="Na H."/>
            <person name="Ledsgaard L."/>
            <person name="Lin J."/>
            <person name="Lipzen A."/>
            <person name="Kuo A."/>
            <person name="Riley R."/>
            <person name="Mondo S."/>
            <person name="Labutti K."/>
            <person name="Haridas S."/>
            <person name="Pangalinan J."/>
            <person name="Salamov A.A."/>
            <person name="Simmons B.A."/>
            <person name="Magnuson J.K."/>
            <person name="Chen J."/>
            <person name="Drula E."/>
            <person name="Henrissat B."/>
            <person name="Wiebenga A."/>
            <person name="Lubbers R.J."/>
            <person name="Gomes A.C."/>
            <person name="Makela M.R."/>
            <person name="Stajich J."/>
            <person name="Grigoriev I.V."/>
            <person name="Mortensen U.H."/>
            <person name="De Vries R.P."/>
            <person name="Baker S.E."/>
            <person name="Andersen M.R."/>
        </authorList>
    </citation>
    <scope>NUCLEOTIDE SEQUENCE [LARGE SCALE GENOMIC DNA]</scope>
    <source>
        <strain evidence="2 3">CBS 209.92</strain>
    </source>
</reference>
<feature type="transmembrane region" description="Helical" evidence="1">
    <location>
        <begin position="43"/>
        <end position="62"/>
    </location>
</feature>
<dbReference type="EMBL" id="JBFTWV010000069">
    <property type="protein sequence ID" value="KAL2789105.1"/>
    <property type="molecule type" value="Genomic_DNA"/>
</dbReference>
<accession>A0ABR4G0R2</accession>
<sequence length="75" mass="8325">MGLCVTYSIEQSSKWTIGWITQTNLICKLYMVHVGSHDCLNDIIVAFLCLALSSTIVAYCGANTACKVLFFRNET</sequence>
<keyword evidence="3" id="KW-1185">Reference proteome</keyword>
<evidence type="ECO:0000256" key="1">
    <source>
        <dbReference type="SAM" id="Phobius"/>
    </source>
</evidence>
<dbReference type="Proteomes" id="UP001610563">
    <property type="component" value="Unassembled WGS sequence"/>
</dbReference>
<keyword evidence="1" id="KW-0812">Transmembrane</keyword>
<proteinExistence type="predicted"/>
<gene>
    <name evidence="2" type="ORF">BJX66DRAFT_240401</name>
</gene>
<organism evidence="2 3">
    <name type="scientific">Aspergillus keveii</name>
    <dbReference type="NCBI Taxonomy" id="714993"/>
    <lineage>
        <taxon>Eukaryota</taxon>
        <taxon>Fungi</taxon>
        <taxon>Dikarya</taxon>
        <taxon>Ascomycota</taxon>
        <taxon>Pezizomycotina</taxon>
        <taxon>Eurotiomycetes</taxon>
        <taxon>Eurotiomycetidae</taxon>
        <taxon>Eurotiales</taxon>
        <taxon>Aspergillaceae</taxon>
        <taxon>Aspergillus</taxon>
        <taxon>Aspergillus subgen. Nidulantes</taxon>
    </lineage>
</organism>
<keyword evidence="1" id="KW-1133">Transmembrane helix</keyword>